<reference evidence="1" key="1">
    <citation type="submission" date="2022-07" db="EMBL/GenBank/DDBJ databases">
        <title>Parvularcula maris sp. nov., an algicidal bacterium isolated from seawater.</title>
        <authorList>
            <person name="Li F."/>
        </authorList>
    </citation>
    <scope>NUCLEOTIDE SEQUENCE</scope>
    <source>
        <strain evidence="1">BGMRC 0090</strain>
    </source>
</reference>
<organism evidence="1 2">
    <name type="scientific">Parvularcula maris</name>
    <dbReference type="NCBI Taxonomy" id="2965077"/>
    <lineage>
        <taxon>Bacteria</taxon>
        <taxon>Pseudomonadati</taxon>
        <taxon>Pseudomonadota</taxon>
        <taxon>Alphaproteobacteria</taxon>
        <taxon>Parvularculales</taxon>
        <taxon>Parvularculaceae</taxon>
        <taxon>Parvularcula</taxon>
    </lineage>
</organism>
<evidence type="ECO:0000313" key="2">
    <source>
        <dbReference type="Proteomes" id="UP001142610"/>
    </source>
</evidence>
<proteinExistence type="predicted"/>
<dbReference type="AlphaFoldDB" id="A0A9X2RJW8"/>
<protein>
    <submittedName>
        <fullName evidence="1">Uncharacterized protein</fullName>
    </submittedName>
</protein>
<sequence>MAHTYLISGLLEHRSQIAGEVDYYRHKAREASDLLASIDRTLNSLGYEADEGSKKPVRTAGLFRRGELRRLLLGALREAPEGLTVEEMAAMVCRERGWETDDARWMAALRSKIGKSLDKAKGAGLVSCMEREGCWYWFVAGQASLLQP</sequence>
<comment type="caution">
    <text evidence="1">The sequence shown here is derived from an EMBL/GenBank/DDBJ whole genome shotgun (WGS) entry which is preliminary data.</text>
</comment>
<evidence type="ECO:0000313" key="1">
    <source>
        <dbReference type="EMBL" id="MCQ8185163.1"/>
    </source>
</evidence>
<accession>A0A9X2RJW8</accession>
<dbReference type="Proteomes" id="UP001142610">
    <property type="component" value="Unassembled WGS sequence"/>
</dbReference>
<gene>
    <name evidence="1" type="ORF">NOG11_07130</name>
</gene>
<dbReference type="RefSeq" id="WP_256619031.1">
    <property type="nucleotide sequence ID" value="NZ_JANIBC010000004.1"/>
</dbReference>
<name>A0A9X2RJW8_9PROT</name>
<keyword evidence="2" id="KW-1185">Reference proteome</keyword>
<dbReference type="EMBL" id="JANIBC010000004">
    <property type="protein sequence ID" value="MCQ8185163.1"/>
    <property type="molecule type" value="Genomic_DNA"/>
</dbReference>